<keyword evidence="8" id="KW-0028">Amino-acid biosynthesis</keyword>
<dbReference type="InterPro" id="IPR004431">
    <property type="entry name" value="3-IsopropMal_deHydase_ssu"/>
</dbReference>
<dbReference type="RefSeq" id="WP_188792205.1">
    <property type="nucleotide sequence ID" value="NZ_BMJV01000015.1"/>
</dbReference>
<name>A0A8J2ZNR7_9RHOB</name>
<keyword evidence="10" id="KW-0100">Branched-chain amino acid biosynthesis</keyword>
<proteinExistence type="inferred from homology"/>
<gene>
    <name evidence="12" type="primary">leuD</name>
    <name evidence="12" type="ORF">GCM10011415_42710</name>
</gene>
<evidence type="ECO:0000256" key="8">
    <source>
        <dbReference type="ARBA" id="ARBA00022605"/>
    </source>
</evidence>
<dbReference type="AlphaFoldDB" id="A0A8J2ZNR7"/>
<dbReference type="CDD" id="cd01577">
    <property type="entry name" value="IPMI_Swivel"/>
    <property type="match status" value="1"/>
</dbReference>
<evidence type="ECO:0000256" key="2">
    <source>
        <dbReference type="ARBA" id="ARBA00002695"/>
    </source>
</evidence>
<evidence type="ECO:0000256" key="7">
    <source>
        <dbReference type="ARBA" id="ARBA00022430"/>
    </source>
</evidence>
<feature type="domain" description="Aconitase A/isopropylmalate dehydratase small subunit swivel" evidence="11">
    <location>
        <begin position="14"/>
        <end position="122"/>
    </location>
</feature>
<dbReference type="GO" id="GO:0003861">
    <property type="term" value="F:3-isopropylmalate dehydratase activity"/>
    <property type="evidence" value="ECO:0007669"/>
    <property type="project" value="UniProtKB-EC"/>
</dbReference>
<dbReference type="Pfam" id="PF00694">
    <property type="entry name" value="Aconitase_C"/>
    <property type="match status" value="1"/>
</dbReference>
<reference evidence="12" key="2">
    <citation type="submission" date="2020-09" db="EMBL/GenBank/DDBJ databases">
        <authorList>
            <person name="Sun Q."/>
            <person name="Zhou Y."/>
        </authorList>
    </citation>
    <scope>NUCLEOTIDE SEQUENCE</scope>
    <source>
        <strain evidence="12">CGMCC 1.15762</strain>
    </source>
</reference>
<dbReference type="EMBL" id="BMJV01000015">
    <property type="protein sequence ID" value="GGG87594.1"/>
    <property type="molecule type" value="Genomic_DNA"/>
</dbReference>
<accession>A0A8J2ZNR7</accession>
<sequence>MSAPLTRLDSRAIHLPETNIDTDVIFPARFLLKIDREGMDDCLFRDWRIGMDGASLGHAFDDPALREVQVLIAGAGFGCGSSREQAVWALVDWGIRLVIVPDFGDIFAGNALRNGLLCLPLPAAQSADLGARAEAGAVFTLDLPARRLSIGAEQIATLDLGEAEVQAFAEGWDEIDVILNRDLAEIRLFEARHRSSQPWLVDLS</sequence>
<evidence type="ECO:0000313" key="13">
    <source>
        <dbReference type="Proteomes" id="UP000617145"/>
    </source>
</evidence>
<dbReference type="InterPro" id="IPR000573">
    <property type="entry name" value="AconitaseA/IPMdHydase_ssu_swvl"/>
</dbReference>
<dbReference type="InterPro" id="IPR015928">
    <property type="entry name" value="Aconitase/3IPM_dehydase_swvl"/>
</dbReference>
<keyword evidence="13" id="KW-1185">Reference proteome</keyword>
<evidence type="ECO:0000256" key="4">
    <source>
        <dbReference type="ARBA" id="ARBA00009845"/>
    </source>
</evidence>
<evidence type="ECO:0000256" key="1">
    <source>
        <dbReference type="ARBA" id="ARBA00000491"/>
    </source>
</evidence>
<dbReference type="UniPathway" id="UPA00048">
    <property type="reaction ID" value="UER00071"/>
</dbReference>
<comment type="catalytic activity">
    <reaction evidence="1">
        <text>(2R,3S)-3-isopropylmalate = (2S)-2-isopropylmalate</text>
        <dbReference type="Rhea" id="RHEA:32287"/>
        <dbReference type="ChEBI" id="CHEBI:1178"/>
        <dbReference type="ChEBI" id="CHEBI:35121"/>
        <dbReference type="EC" id="4.2.1.33"/>
    </reaction>
</comment>
<comment type="similarity">
    <text evidence="4">Belongs to the LeuD family. LeuD type 1 subfamily.</text>
</comment>
<dbReference type="NCBIfam" id="TIGR00171">
    <property type="entry name" value="leuD"/>
    <property type="match status" value="1"/>
</dbReference>
<dbReference type="InterPro" id="IPR050075">
    <property type="entry name" value="LeuD"/>
</dbReference>
<evidence type="ECO:0000256" key="9">
    <source>
        <dbReference type="ARBA" id="ARBA00023239"/>
    </source>
</evidence>
<dbReference type="GO" id="GO:0009316">
    <property type="term" value="C:3-isopropylmalate dehydratase complex"/>
    <property type="evidence" value="ECO:0007669"/>
    <property type="project" value="InterPro"/>
</dbReference>
<evidence type="ECO:0000259" key="11">
    <source>
        <dbReference type="Pfam" id="PF00694"/>
    </source>
</evidence>
<protein>
    <recommendedName>
        <fullName evidence="6">3-isopropylmalate dehydratase</fullName>
        <ecNumber evidence="6">4.2.1.33</ecNumber>
    </recommendedName>
</protein>
<dbReference type="InterPro" id="IPR033940">
    <property type="entry name" value="IPMI_Swivel"/>
</dbReference>
<evidence type="ECO:0000256" key="3">
    <source>
        <dbReference type="ARBA" id="ARBA00004729"/>
    </source>
</evidence>
<keyword evidence="7" id="KW-0432">Leucine biosynthesis</keyword>
<dbReference type="NCBIfam" id="NF002458">
    <property type="entry name" value="PRK01641.1"/>
    <property type="match status" value="1"/>
</dbReference>
<comment type="caution">
    <text evidence="12">The sequence shown here is derived from an EMBL/GenBank/DDBJ whole genome shotgun (WGS) entry which is preliminary data.</text>
</comment>
<organism evidence="12 13">
    <name type="scientific">Salipiger pallidus</name>
    <dbReference type="NCBI Taxonomy" id="1775170"/>
    <lineage>
        <taxon>Bacteria</taxon>
        <taxon>Pseudomonadati</taxon>
        <taxon>Pseudomonadota</taxon>
        <taxon>Alphaproteobacteria</taxon>
        <taxon>Rhodobacterales</taxon>
        <taxon>Roseobacteraceae</taxon>
        <taxon>Salipiger</taxon>
    </lineage>
</organism>
<dbReference type="Gene3D" id="3.20.19.10">
    <property type="entry name" value="Aconitase, domain 4"/>
    <property type="match status" value="1"/>
</dbReference>
<evidence type="ECO:0000256" key="5">
    <source>
        <dbReference type="ARBA" id="ARBA00011271"/>
    </source>
</evidence>
<dbReference type="Proteomes" id="UP000617145">
    <property type="component" value="Unassembled WGS sequence"/>
</dbReference>
<dbReference type="PANTHER" id="PTHR43345:SF5">
    <property type="entry name" value="3-ISOPROPYLMALATE DEHYDRATASE SMALL SUBUNIT"/>
    <property type="match status" value="1"/>
</dbReference>
<evidence type="ECO:0000256" key="6">
    <source>
        <dbReference type="ARBA" id="ARBA00011998"/>
    </source>
</evidence>
<reference evidence="12" key="1">
    <citation type="journal article" date="2014" name="Int. J. Syst. Evol. Microbiol.">
        <title>Complete genome sequence of Corynebacterium casei LMG S-19264T (=DSM 44701T), isolated from a smear-ripened cheese.</title>
        <authorList>
            <consortium name="US DOE Joint Genome Institute (JGI-PGF)"/>
            <person name="Walter F."/>
            <person name="Albersmeier A."/>
            <person name="Kalinowski J."/>
            <person name="Ruckert C."/>
        </authorList>
    </citation>
    <scope>NUCLEOTIDE SEQUENCE</scope>
    <source>
        <strain evidence="12">CGMCC 1.15762</strain>
    </source>
</reference>
<dbReference type="EC" id="4.2.1.33" evidence="6"/>
<keyword evidence="9" id="KW-0456">Lyase</keyword>
<dbReference type="GO" id="GO:0009098">
    <property type="term" value="P:L-leucine biosynthetic process"/>
    <property type="evidence" value="ECO:0007669"/>
    <property type="project" value="UniProtKB-UniPathway"/>
</dbReference>
<comment type="subunit">
    <text evidence="5">Heterodimer of LeuC and LeuD.</text>
</comment>
<comment type="pathway">
    <text evidence="3">Amino-acid biosynthesis; L-leucine biosynthesis; L-leucine from 3-methyl-2-oxobutanoate: step 2/4.</text>
</comment>
<evidence type="ECO:0000256" key="10">
    <source>
        <dbReference type="ARBA" id="ARBA00023304"/>
    </source>
</evidence>
<dbReference type="PANTHER" id="PTHR43345">
    <property type="entry name" value="3-ISOPROPYLMALATE DEHYDRATASE SMALL SUBUNIT 2-RELATED-RELATED"/>
    <property type="match status" value="1"/>
</dbReference>
<comment type="function">
    <text evidence="2">Catalyzes the isomerization between 2-isopropylmalate and 3-isopropylmalate, via the formation of 2-isopropylmaleate.</text>
</comment>
<evidence type="ECO:0000313" key="12">
    <source>
        <dbReference type="EMBL" id="GGG87594.1"/>
    </source>
</evidence>
<dbReference type="SUPFAM" id="SSF52016">
    <property type="entry name" value="LeuD/IlvD-like"/>
    <property type="match status" value="1"/>
</dbReference>